<dbReference type="Proteomes" id="UP000298327">
    <property type="component" value="Unassembled WGS sequence"/>
</dbReference>
<dbReference type="EMBL" id="SEOQ01001028">
    <property type="protein sequence ID" value="TFY54422.1"/>
    <property type="molecule type" value="Genomic_DNA"/>
</dbReference>
<reference evidence="2 3" key="1">
    <citation type="submission" date="2019-02" db="EMBL/GenBank/DDBJ databases">
        <title>Genome sequencing of the rare red list fungi Dentipellis fragilis.</title>
        <authorList>
            <person name="Buettner E."/>
            <person name="Kellner H."/>
        </authorList>
    </citation>
    <scope>NUCLEOTIDE SEQUENCE [LARGE SCALE GENOMIC DNA]</scope>
    <source>
        <strain evidence="2 3">DSM 105465</strain>
    </source>
</reference>
<comment type="caution">
    <text evidence="2">The sequence shown here is derived from an EMBL/GenBank/DDBJ whole genome shotgun (WGS) entry which is preliminary data.</text>
</comment>
<dbReference type="AlphaFoldDB" id="A0A4Y9XXB9"/>
<dbReference type="OrthoDB" id="2739947at2759"/>
<accession>A0A4Y9XXB9</accession>
<protein>
    <submittedName>
        <fullName evidence="2">Uncharacterized protein</fullName>
    </submittedName>
</protein>
<evidence type="ECO:0000313" key="2">
    <source>
        <dbReference type="EMBL" id="TFY54422.1"/>
    </source>
</evidence>
<feature type="compositionally biased region" description="Basic and acidic residues" evidence="1">
    <location>
        <begin position="15"/>
        <end position="25"/>
    </location>
</feature>
<feature type="region of interest" description="Disordered" evidence="1">
    <location>
        <begin position="1"/>
        <end position="28"/>
    </location>
</feature>
<feature type="region of interest" description="Disordered" evidence="1">
    <location>
        <begin position="221"/>
        <end position="240"/>
    </location>
</feature>
<name>A0A4Y9XXB9_9AGAM</name>
<gene>
    <name evidence="2" type="ORF">EVG20_g9710</name>
</gene>
<evidence type="ECO:0000313" key="3">
    <source>
        <dbReference type="Proteomes" id="UP000298327"/>
    </source>
</evidence>
<organism evidence="2 3">
    <name type="scientific">Dentipellis fragilis</name>
    <dbReference type="NCBI Taxonomy" id="205917"/>
    <lineage>
        <taxon>Eukaryota</taxon>
        <taxon>Fungi</taxon>
        <taxon>Dikarya</taxon>
        <taxon>Basidiomycota</taxon>
        <taxon>Agaricomycotina</taxon>
        <taxon>Agaricomycetes</taxon>
        <taxon>Russulales</taxon>
        <taxon>Hericiaceae</taxon>
        <taxon>Dentipellis</taxon>
    </lineage>
</organism>
<sequence length="260" mass="30280">MMEPRASKFNHHRRITDDSTPDHITDPQPSIGSIPLCDLVPYKASRDGSWYIRRPPDPNVLPPVQFPHIPILEHVNYYLVRDMVQGGGRFLGSSSTRFAFQTAGDLYLQHYWQPVPPGARKYRILHTCIYWGMAVDVVERKDQNADPWDFVFADEDRIEVTRFGQVSGPEELEDLVPMPFADQEYFTGQGIRSGHAIPWNHHCVVKKPYGDHRLHYHRHKRRTNHGPIPPDIIHPPRGSHRSFKKLTYSSQVQNFRRYQN</sequence>
<proteinExistence type="predicted"/>
<evidence type="ECO:0000256" key="1">
    <source>
        <dbReference type="SAM" id="MobiDB-lite"/>
    </source>
</evidence>
<keyword evidence="3" id="KW-1185">Reference proteome</keyword>